<dbReference type="EMBL" id="MHNL01000006">
    <property type="protein sequence ID" value="OGZ45517.1"/>
    <property type="molecule type" value="Genomic_DNA"/>
</dbReference>
<dbReference type="InterPro" id="IPR011659">
    <property type="entry name" value="WD40"/>
</dbReference>
<sequence>MEDMPKRKIIVATAVVVLVVPVYLFYLSWYKTDNVVIDSLPPPPQRPPDVNITNAEREKSFVVLKSASRKGFTLLQTKKIASPTGEMKDGYDTGRVELPPNPWDLSLDSFLYGKNKTEINNCGFHHCDYDEHRYDLIIARSEPTGFSLSVSDRFSIATSSADGIRIEIRNIANLKSRPLTGQGGIAGSTGRFIFLNYGSVFWSPDRQYIAFFAQDDKCIFEDAGVFVVRIGAPDFSEQQFLGCVSTQQGDGAPDRIDWSPDSKKLLAGLHNRTVFFVDPRKQAVQAPEDLYFSEWSPASNKIGGWIGDLSHTFSVVDAGNGARLDYLIDENTGRRNISSIAWGPTDNLAILSLGSSIYVVDLEVREVTKIAEVSGEAQDLRWSPDGKYILYKLNGEIWLAKLAVEE</sequence>
<keyword evidence="1" id="KW-1133">Transmembrane helix</keyword>
<evidence type="ECO:0000313" key="4">
    <source>
        <dbReference type="Proteomes" id="UP000177785"/>
    </source>
</evidence>
<evidence type="ECO:0000259" key="2">
    <source>
        <dbReference type="Pfam" id="PF00930"/>
    </source>
</evidence>
<dbReference type="Proteomes" id="UP000177785">
    <property type="component" value="Unassembled WGS sequence"/>
</dbReference>
<evidence type="ECO:0000313" key="3">
    <source>
        <dbReference type="EMBL" id="OGZ45517.1"/>
    </source>
</evidence>
<dbReference type="Gene3D" id="2.130.10.10">
    <property type="entry name" value="YVTN repeat-like/Quinoprotein amine dehydrogenase"/>
    <property type="match status" value="1"/>
</dbReference>
<dbReference type="InterPro" id="IPR002469">
    <property type="entry name" value="Peptidase_S9B_N"/>
</dbReference>
<gene>
    <name evidence="3" type="ORF">A2756_00670</name>
</gene>
<dbReference type="GO" id="GO:0006508">
    <property type="term" value="P:proteolysis"/>
    <property type="evidence" value="ECO:0007669"/>
    <property type="project" value="InterPro"/>
</dbReference>
<protein>
    <recommendedName>
        <fullName evidence="2">Dipeptidylpeptidase IV N-terminal domain-containing protein</fullName>
    </recommendedName>
</protein>
<keyword evidence="1" id="KW-0812">Transmembrane</keyword>
<name>A0A1G2G5P2_9BACT</name>
<dbReference type="STRING" id="1802115.A2756_00670"/>
<feature type="transmembrane region" description="Helical" evidence="1">
    <location>
        <begin position="9"/>
        <end position="29"/>
    </location>
</feature>
<organism evidence="3 4">
    <name type="scientific">Candidatus Ryanbacteria bacterium RIFCSPHIGHO2_01_FULL_48_27</name>
    <dbReference type="NCBI Taxonomy" id="1802115"/>
    <lineage>
        <taxon>Bacteria</taxon>
        <taxon>Candidatus Ryaniibacteriota</taxon>
    </lineage>
</organism>
<evidence type="ECO:0000256" key="1">
    <source>
        <dbReference type="SAM" id="Phobius"/>
    </source>
</evidence>
<comment type="caution">
    <text evidence="3">The sequence shown here is derived from an EMBL/GenBank/DDBJ whole genome shotgun (WGS) entry which is preliminary data.</text>
</comment>
<dbReference type="Pfam" id="PF00930">
    <property type="entry name" value="DPPIV_N"/>
    <property type="match status" value="1"/>
</dbReference>
<proteinExistence type="predicted"/>
<dbReference type="AlphaFoldDB" id="A0A1G2G5P2"/>
<dbReference type="SUPFAM" id="SSF82171">
    <property type="entry name" value="DPP6 N-terminal domain-like"/>
    <property type="match status" value="1"/>
</dbReference>
<accession>A0A1G2G5P2</accession>
<feature type="domain" description="Dipeptidylpeptidase IV N-terminal" evidence="2">
    <location>
        <begin position="354"/>
        <end position="403"/>
    </location>
</feature>
<dbReference type="Pfam" id="PF07676">
    <property type="entry name" value="PD40"/>
    <property type="match status" value="1"/>
</dbReference>
<reference evidence="3 4" key="1">
    <citation type="journal article" date="2016" name="Nat. Commun.">
        <title>Thousands of microbial genomes shed light on interconnected biogeochemical processes in an aquifer system.</title>
        <authorList>
            <person name="Anantharaman K."/>
            <person name="Brown C.T."/>
            <person name="Hug L.A."/>
            <person name="Sharon I."/>
            <person name="Castelle C.J."/>
            <person name="Probst A.J."/>
            <person name="Thomas B.C."/>
            <person name="Singh A."/>
            <person name="Wilkins M.J."/>
            <person name="Karaoz U."/>
            <person name="Brodie E.L."/>
            <person name="Williams K.H."/>
            <person name="Hubbard S.S."/>
            <person name="Banfield J.F."/>
        </authorList>
    </citation>
    <scope>NUCLEOTIDE SEQUENCE [LARGE SCALE GENOMIC DNA]</scope>
</reference>
<dbReference type="InterPro" id="IPR015943">
    <property type="entry name" value="WD40/YVTN_repeat-like_dom_sf"/>
</dbReference>
<keyword evidence="1" id="KW-0472">Membrane</keyword>